<dbReference type="PATRIC" id="fig|1423766.4.peg.2869"/>
<comment type="caution">
    <text evidence="2">The sequence shown here is derived from an EMBL/GenBank/DDBJ whole genome shotgun (WGS) entry which is preliminary data.</text>
</comment>
<dbReference type="RefSeq" id="WP_054655629.1">
    <property type="nucleotide sequence ID" value="NZ_AZEB01000009.1"/>
</dbReference>
<keyword evidence="3" id="KW-1185">Reference proteome</keyword>
<dbReference type="EMBL" id="AZEB01000009">
    <property type="protein sequence ID" value="KRL22125.1"/>
    <property type="molecule type" value="Genomic_DNA"/>
</dbReference>
<feature type="chain" id="PRO_5006408549" description="Lipoprotein" evidence="1">
    <location>
        <begin position="23"/>
        <end position="307"/>
    </location>
</feature>
<organism evidence="2 3">
    <name type="scientific">Lentilactobacillus kisonensis DSM 19906 = JCM 15041</name>
    <dbReference type="NCBI Taxonomy" id="1423766"/>
    <lineage>
        <taxon>Bacteria</taxon>
        <taxon>Bacillati</taxon>
        <taxon>Bacillota</taxon>
        <taxon>Bacilli</taxon>
        <taxon>Lactobacillales</taxon>
        <taxon>Lactobacillaceae</taxon>
        <taxon>Lentilactobacillus</taxon>
    </lineage>
</organism>
<feature type="signal peptide" evidence="1">
    <location>
        <begin position="1"/>
        <end position="22"/>
    </location>
</feature>
<evidence type="ECO:0008006" key="4">
    <source>
        <dbReference type="Google" id="ProtNLM"/>
    </source>
</evidence>
<keyword evidence="1" id="KW-0732">Signal</keyword>
<reference evidence="2 3" key="1">
    <citation type="journal article" date="2015" name="Genome Announc.">
        <title>Expanding the biotechnology potential of lactobacilli through comparative genomics of 213 strains and associated genera.</title>
        <authorList>
            <person name="Sun Z."/>
            <person name="Harris H.M."/>
            <person name="McCann A."/>
            <person name="Guo C."/>
            <person name="Argimon S."/>
            <person name="Zhang W."/>
            <person name="Yang X."/>
            <person name="Jeffery I.B."/>
            <person name="Cooney J.C."/>
            <person name="Kagawa T.F."/>
            <person name="Liu W."/>
            <person name="Song Y."/>
            <person name="Salvetti E."/>
            <person name="Wrobel A."/>
            <person name="Rasinkangas P."/>
            <person name="Parkhill J."/>
            <person name="Rea M.C."/>
            <person name="O'Sullivan O."/>
            <person name="Ritari J."/>
            <person name="Douillard F.P."/>
            <person name="Paul Ross R."/>
            <person name="Yang R."/>
            <person name="Briner A.E."/>
            <person name="Felis G.E."/>
            <person name="de Vos W.M."/>
            <person name="Barrangou R."/>
            <person name="Klaenhammer T.R."/>
            <person name="Caufield P.W."/>
            <person name="Cui Y."/>
            <person name="Zhang H."/>
            <person name="O'Toole P.W."/>
        </authorList>
    </citation>
    <scope>NUCLEOTIDE SEQUENCE [LARGE SCALE GENOMIC DNA]</scope>
    <source>
        <strain evidence="2 3">DSM 19906</strain>
    </source>
</reference>
<dbReference type="AlphaFoldDB" id="A0A0R1NP32"/>
<dbReference type="PROSITE" id="PS51257">
    <property type="entry name" value="PROKAR_LIPOPROTEIN"/>
    <property type="match status" value="1"/>
</dbReference>
<gene>
    <name evidence="2" type="ORF">FC98_GL002741</name>
</gene>
<dbReference type="Proteomes" id="UP000051439">
    <property type="component" value="Unassembled WGS sequence"/>
</dbReference>
<proteinExistence type="predicted"/>
<sequence>MKKIISLLFAAASLTLFLSGCGKPTLTVSDHHLSANALAVTVKGKSNQDKVHYAINGGPKKSAKTQNGAFVISVPTKDYRQTVKLTADGKHQTVQVARAKVIASYSKVRASYNQALTGSALSKKDQKLAMGLAKQGAQLKKESQALKANKSTSMAAMQQKAKQAAALQQQAQQLKQTQAQLAPAMKRAKASVADQLLPAKPKNGISNLISSHKMTLRANLHDGKTLGIAMMVPVSSLKHKRDLKPFIMSFSILADSVGANAKHVLKDFQKSAKAKKSSSTTAPTFHSNGIQFSLGYSTTTLYVFITK</sequence>
<evidence type="ECO:0000313" key="3">
    <source>
        <dbReference type="Proteomes" id="UP000051439"/>
    </source>
</evidence>
<evidence type="ECO:0000256" key="1">
    <source>
        <dbReference type="SAM" id="SignalP"/>
    </source>
</evidence>
<accession>A0A0R1NP32</accession>
<protein>
    <recommendedName>
        <fullName evidence="4">Lipoprotein</fullName>
    </recommendedName>
</protein>
<name>A0A0R1NP32_9LACO</name>
<evidence type="ECO:0000313" key="2">
    <source>
        <dbReference type="EMBL" id="KRL22125.1"/>
    </source>
</evidence>